<keyword evidence="3" id="KW-1185">Reference proteome</keyword>
<organism evidence="2 3">
    <name type="scientific">Sphaerobolus stellatus (strain SS14)</name>
    <dbReference type="NCBI Taxonomy" id="990650"/>
    <lineage>
        <taxon>Eukaryota</taxon>
        <taxon>Fungi</taxon>
        <taxon>Dikarya</taxon>
        <taxon>Basidiomycota</taxon>
        <taxon>Agaricomycotina</taxon>
        <taxon>Agaricomycetes</taxon>
        <taxon>Phallomycetidae</taxon>
        <taxon>Geastrales</taxon>
        <taxon>Sphaerobolaceae</taxon>
        <taxon>Sphaerobolus</taxon>
    </lineage>
</organism>
<protein>
    <submittedName>
        <fullName evidence="2">Uncharacterized protein</fullName>
    </submittedName>
</protein>
<evidence type="ECO:0000313" key="3">
    <source>
        <dbReference type="Proteomes" id="UP000054279"/>
    </source>
</evidence>
<dbReference type="HOGENOM" id="CLU_2185621_0_0_1"/>
<dbReference type="Proteomes" id="UP000054279">
    <property type="component" value="Unassembled WGS sequence"/>
</dbReference>
<feature type="region of interest" description="Disordered" evidence="1">
    <location>
        <begin position="25"/>
        <end position="65"/>
    </location>
</feature>
<proteinExistence type="predicted"/>
<evidence type="ECO:0000256" key="1">
    <source>
        <dbReference type="SAM" id="MobiDB-lite"/>
    </source>
</evidence>
<accession>A0A0C9ULD4</accession>
<name>A0A0C9ULD4_SPHS4</name>
<reference evidence="2 3" key="1">
    <citation type="submission" date="2014-06" db="EMBL/GenBank/DDBJ databases">
        <title>Evolutionary Origins and Diversification of the Mycorrhizal Mutualists.</title>
        <authorList>
            <consortium name="DOE Joint Genome Institute"/>
            <consortium name="Mycorrhizal Genomics Consortium"/>
            <person name="Kohler A."/>
            <person name="Kuo A."/>
            <person name="Nagy L.G."/>
            <person name="Floudas D."/>
            <person name="Copeland A."/>
            <person name="Barry K.W."/>
            <person name="Cichocki N."/>
            <person name="Veneault-Fourrey C."/>
            <person name="LaButti K."/>
            <person name="Lindquist E.A."/>
            <person name="Lipzen A."/>
            <person name="Lundell T."/>
            <person name="Morin E."/>
            <person name="Murat C."/>
            <person name="Riley R."/>
            <person name="Ohm R."/>
            <person name="Sun H."/>
            <person name="Tunlid A."/>
            <person name="Henrissat B."/>
            <person name="Grigoriev I.V."/>
            <person name="Hibbett D.S."/>
            <person name="Martin F."/>
        </authorList>
    </citation>
    <scope>NUCLEOTIDE SEQUENCE [LARGE SCALE GENOMIC DNA]</scope>
    <source>
        <strain evidence="2 3">SS14</strain>
    </source>
</reference>
<dbReference type="AlphaFoldDB" id="A0A0C9ULD4"/>
<sequence length="109" mass="11232">MTCGGAAEVRNIVAASTVGQLHPMVGQLHPTPILGSSGEPTIPPGKDGGLGGGPKTTEPPTEDVKKEDLLTTVDISPELSPGRQGLLEKILLKNELAFGLDGRLGHYLA</sequence>
<gene>
    <name evidence="2" type="ORF">M422DRAFT_272913</name>
</gene>
<evidence type="ECO:0000313" key="2">
    <source>
        <dbReference type="EMBL" id="KIJ26055.1"/>
    </source>
</evidence>
<dbReference type="EMBL" id="KN837386">
    <property type="protein sequence ID" value="KIJ26055.1"/>
    <property type="molecule type" value="Genomic_DNA"/>
</dbReference>